<feature type="non-terminal residue" evidence="2">
    <location>
        <position position="1"/>
    </location>
</feature>
<dbReference type="EMBL" id="HACG01017679">
    <property type="protein sequence ID" value="CEK64544.1"/>
    <property type="molecule type" value="Transcribed_RNA"/>
</dbReference>
<dbReference type="AlphaFoldDB" id="A0A0B6Z7G9"/>
<proteinExistence type="predicted"/>
<sequence>THYNTAERMTTEHITTQQNTSQHSRTHLSTAILSYNYNIFLAQISTPNLQNNR</sequence>
<protein>
    <submittedName>
        <fullName evidence="2">Uncharacterized protein</fullName>
    </submittedName>
</protein>
<evidence type="ECO:0000313" key="2">
    <source>
        <dbReference type="EMBL" id="CEK64544.1"/>
    </source>
</evidence>
<organism evidence="2">
    <name type="scientific">Arion vulgaris</name>
    <dbReference type="NCBI Taxonomy" id="1028688"/>
    <lineage>
        <taxon>Eukaryota</taxon>
        <taxon>Metazoa</taxon>
        <taxon>Spiralia</taxon>
        <taxon>Lophotrochozoa</taxon>
        <taxon>Mollusca</taxon>
        <taxon>Gastropoda</taxon>
        <taxon>Heterobranchia</taxon>
        <taxon>Euthyneura</taxon>
        <taxon>Panpulmonata</taxon>
        <taxon>Eupulmonata</taxon>
        <taxon>Stylommatophora</taxon>
        <taxon>Helicina</taxon>
        <taxon>Arionoidea</taxon>
        <taxon>Arionidae</taxon>
        <taxon>Arion</taxon>
    </lineage>
</organism>
<accession>A0A0B6Z7G9</accession>
<reference evidence="2" key="1">
    <citation type="submission" date="2014-12" db="EMBL/GenBank/DDBJ databases">
        <title>Insight into the proteome of Arion vulgaris.</title>
        <authorList>
            <person name="Aradska J."/>
            <person name="Bulat T."/>
            <person name="Smidak R."/>
            <person name="Sarate P."/>
            <person name="Gangsoo J."/>
            <person name="Sialana F."/>
            <person name="Bilban M."/>
            <person name="Lubec G."/>
        </authorList>
    </citation>
    <scope>NUCLEOTIDE SEQUENCE</scope>
    <source>
        <tissue evidence="2">Skin</tissue>
    </source>
</reference>
<feature type="region of interest" description="Disordered" evidence="1">
    <location>
        <begin position="1"/>
        <end position="23"/>
    </location>
</feature>
<evidence type="ECO:0000256" key="1">
    <source>
        <dbReference type="SAM" id="MobiDB-lite"/>
    </source>
</evidence>
<name>A0A0B6Z7G9_9EUPU</name>
<gene>
    <name evidence="2" type="primary">ORF52093</name>
</gene>